<protein>
    <recommendedName>
        <fullName evidence="4">Odorant-binding protein</fullName>
    </recommendedName>
</protein>
<proteinExistence type="predicted"/>
<keyword evidence="1" id="KW-0732">Signal</keyword>
<evidence type="ECO:0008006" key="4">
    <source>
        <dbReference type="Google" id="ProtNLM"/>
    </source>
</evidence>
<evidence type="ECO:0000313" key="3">
    <source>
        <dbReference type="Proteomes" id="UP000639338"/>
    </source>
</evidence>
<evidence type="ECO:0000256" key="1">
    <source>
        <dbReference type="SAM" id="SignalP"/>
    </source>
</evidence>
<reference evidence="2 3" key="1">
    <citation type="submission" date="2020-08" db="EMBL/GenBank/DDBJ databases">
        <title>Aphidius gifuensis genome sequencing and assembly.</title>
        <authorList>
            <person name="Du Z."/>
        </authorList>
    </citation>
    <scope>NUCLEOTIDE SEQUENCE [LARGE SCALE GENOMIC DNA]</scope>
    <source>
        <strain evidence="2">YNYX2018</strain>
        <tissue evidence="2">Adults</tissue>
    </source>
</reference>
<dbReference type="AlphaFoldDB" id="A0A835CSN1"/>
<accession>A0A835CSN1</accession>
<name>A0A835CSN1_APHGI</name>
<gene>
    <name evidence="2" type="ORF">HCN44_001758</name>
</gene>
<dbReference type="EMBL" id="JACMRX010000003">
    <property type="protein sequence ID" value="KAF7992433.1"/>
    <property type="molecule type" value="Genomic_DNA"/>
</dbReference>
<evidence type="ECO:0000313" key="2">
    <source>
        <dbReference type="EMBL" id="KAF7992433.1"/>
    </source>
</evidence>
<dbReference type="Proteomes" id="UP000639338">
    <property type="component" value="Unassembled WGS sequence"/>
</dbReference>
<sequence>MFFYKLKFLLCLVLIKFTLTNNQQIENNPQVTEVQEEIDYDDHNETLLIKNSTTIPSSFESTKINFNNDNDNNFKPSILIDNEKSINSGYSLVIPSNSDSNIINNNNFNNGINKGIVTFPTSNNQPTKTSNNIYHVDGQYRVNTLHKNTDLNDGYLTIEIPSSSIKQQSPYYFTPNDNNAFKNHPTINPYYQLPIVQQNDDVPVVNYQQHYELITPEYYQQNNQLPQYDNQQHNLQQQEKHPHHHHHEQVDINNDKPTEMLYVSSHRETSLTKTRKFPYKYYQPNDDTGIHFIEEGHAFVPRDRQISPWQKLIHLAWAVLPLGLLFAALKSPSRIDRNTTQPNIMLSKWRDGEDLPVEHKKKIDEICDDVKLCETIVHGSDKNSEIVYNILWNFATKSTNEEARKNGLEEIFQAVKKKNCKIITC</sequence>
<feature type="chain" id="PRO_5032665299" description="Odorant-binding protein" evidence="1">
    <location>
        <begin position="23"/>
        <end position="425"/>
    </location>
</feature>
<organism evidence="2 3">
    <name type="scientific">Aphidius gifuensis</name>
    <name type="common">Parasitoid wasp</name>
    <dbReference type="NCBI Taxonomy" id="684658"/>
    <lineage>
        <taxon>Eukaryota</taxon>
        <taxon>Metazoa</taxon>
        <taxon>Ecdysozoa</taxon>
        <taxon>Arthropoda</taxon>
        <taxon>Hexapoda</taxon>
        <taxon>Insecta</taxon>
        <taxon>Pterygota</taxon>
        <taxon>Neoptera</taxon>
        <taxon>Endopterygota</taxon>
        <taxon>Hymenoptera</taxon>
        <taxon>Apocrita</taxon>
        <taxon>Ichneumonoidea</taxon>
        <taxon>Braconidae</taxon>
        <taxon>Aphidiinae</taxon>
        <taxon>Aphidius</taxon>
    </lineage>
</organism>
<feature type="signal peptide" evidence="1">
    <location>
        <begin position="1"/>
        <end position="22"/>
    </location>
</feature>
<comment type="caution">
    <text evidence="2">The sequence shown here is derived from an EMBL/GenBank/DDBJ whole genome shotgun (WGS) entry which is preliminary data.</text>
</comment>
<dbReference type="OrthoDB" id="6372754at2759"/>
<keyword evidence="3" id="KW-1185">Reference proteome</keyword>